<sequence length="205" mass="22908">MAIAESRRRGICSLEGCQRPHKGKGLCRLHLDRQRKHGSPLKHLQKRTPPGAPLRWLREQVGYASEECLIWPFARKDNGYANRNGESPLRIMCALVHGPAPSEKHQVAHSCGKGHTGCVSPKHLRWATPLENANDKRLHGTMLTGFKLHNTKIGPDGIAYIRGEGAGQKTRDLAKRFGCSPGRVNFYRRTAGRPVAIFRRREAGE</sequence>
<proteinExistence type="predicted"/>
<organism evidence="1 2">
    <name type="scientific">Methylorubrum extorquens DSM 13060</name>
    <dbReference type="NCBI Taxonomy" id="882800"/>
    <lineage>
        <taxon>Bacteria</taxon>
        <taxon>Pseudomonadati</taxon>
        <taxon>Pseudomonadota</taxon>
        <taxon>Alphaproteobacteria</taxon>
        <taxon>Hyphomicrobiales</taxon>
        <taxon>Methylobacteriaceae</taxon>
        <taxon>Methylorubrum</taxon>
    </lineage>
</organism>
<reference evidence="1 2" key="1">
    <citation type="submission" date="2011-09" db="EMBL/GenBank/DDBJ databases">
        <title>The draft genome of Methylobacterium extorquens DSM 13060.</title>
        <authorList>
            <consortium name="US DOE Joint Genome Institute (JGI-PGF)"/>
            <person name="Lucas S."/>
            <person name="Han J."/>
            <person name="Lapidus A."/>
            <person name="Cheng J.-F."/>
            <person name="Goodwin L."/>
            <person name="Pitluck S."/>
            <person name="Peters L."/>
            <person name="Land M.L."/>
            <person name="Hauser L."/>
            <person name="Koskimaki J."/>
            <person name="Halonen O."/>
            <person name="Pirttila A."/>
            <person name="Frank C."/>
            <person name="Woyke T.J."/>
        </authorList>
    </citation>
    <scope>NUCLEOTIDE SEQUENCE [LARGE SCALE GENOMIC DNA]</scope>
    <source>
        <strain evidence="1 2">DSM 13060</strain>
    </source>
</reference>
<gene>
    <name evidence="1" type="ORF">MetexDRAFT_0272</name>
</gene>
<name>H1KCB0_METEX</name>
<evidence type="ECO:0000313" key="2">
    <source>
        <dbReference type="Proteomes" id="UP000004382"/>
    </source>
</evidence>
<evidence type="ECO:0000313" key="1">
    <source>
        <dbReference type="EMBL" id="EHP94927.1"/>
    </source>
</evidence>
<comment type="caution">
    <text evidence="1">The sequence shown here is derived from an EMBL/GenBank/DDBJ whole genome shotgun (WGS) entry which is preliminary data.</text>
</comment>
<dbReference type="SUPFAM" id="SSF54060">
    <property type="entry name" value="His-Me finger endonucleases"/>
    <property type="match status" value="1"/>
</dbReference>
<dbReference type="Proteomes" id="UP000004382">
    <property type="component" value="Unassembled WGS sequence"/>
</dbReference>
<dbReference type="AlphaFoldDB" id="H1KCB0"/>
<accession>H1KCB0</accession>
<protein>
    <submittedName>
        <fullName evidence="1">Uncharacterized protein</fullName>
    </submittedName>
</protein>
<dbReference type="InterPro" id="IPR044925">
    <property type="entry name" value="His-Me_finger_sf"/>
</dbReference>
<dbReference type="EMBL" id="AGJK01000003">
    <property type="protein sequence ID" value="EHP94927.1"/>
    <property type="molecule type" value="Genomic_DNA"/>
</dbReference>